<sequence>LRIAIFFFAFVFDRNDPNVLFVTYEGNEGQSGGCCPKMVVIHRRRKCTQTSERRSGEIA</sequence>
<evidence type="ECO:0000313" key="2">
    <source>
        <dbReference type="Proteomes" id="UP001054945"/>
    </source>
</evidence>
<comment type="caution">
    <text evidence="1">The sequence shown here is derived from an EMBL/GenBank/DDBJ whole genome shotgun (WGS) entry which is preliminary data.</text>
</comment>
<evidence type="ECO:0000313" key="1">
    <source>
        <dbReference type="EMBL" id="GIY02098.1"/>
    </source>
</evidence>
<dbReference type="AlphaFoldDB" id="A0AAV4PXG9"/>
<name>A0AAV4PXG9_CAEEX</name>
<feature type="non-terminal residue" evidence="1">
    <location>
        <position position="1"/>
    </location>
</feature>
<keyword evidence="2" id="KW-1185">Reference proteome</keyword>
<accession>A0AAV4PXG9</accession>
<protein>
    <submittedName>
        <fullName evidence="1">Uncharacterized protein</fullName>
    </submittedName>
</protein>
<reference evidence="1 2" key="1">
    <citation type="submission" date="2021-06" db="EMBL/GenBank/DDBJ databases">
        <title>Caerostris extrusa draft genome.</title>
        <authorList>
            <person name="Kono N."/>
            <person name="Arakawa K."/>
        </authorList>
    </citation>
    <scope>NUCLEOTIDE SEQUENCE [LARGE SCALE GENOMIC DNA]</scope>
</reference>
<proteinExistence type="predicted"/>
<dbReference type="EMBL" id="BPLR01005409">
    <property type="protein sequence ID" value="GIY02098.1"/>
    <property type="molecule type" value="Genomic_DNA"/>
</dbReference>
<gene>
    <name evidence="1" type="ORF">CEXT_277941</name>
</gene>
<dbReference type="Proteomes" id="UP001054945">
    <property type="component" value="Unassembled WGS sequence"/>
</dbReference>
<organism evidence="1 2">
    <name type="scientific">Caerostris extrusa</name>
    <name type="common">Bark spider</name>
    <name type="synonym">Caerostris bankana</name>
    <dbReference type="NCBI Taxonomy" id="172846"/>
    <lineage>
        <taxon>Eukaryota</taxon>
        <taxon>Metazoa</taxon>
        <taxon>Ecdysozoa</taxon>
        <taxon>Arthropoda</taxon>
        <taxon>Chelicerata</taxon>
        <taxon>Arachnida</taxon>
        <taxon>Araneae</taxon>
        <taxon>Araneomorphae</taxon>
        <taxon>Entelegynae</taxon>
        <taxon>Araneoidea</taxon>
        <taxon>Araneidae</taxon>
        <taxon>Caerostris</taxon>
    </lineage>
</organism>